<keyword evidence="3 5" id="KW-1133">Transmembrane helix</keyword>
<evidence type="ECO:0000313" key="6">
    <source>
        <dbReference type="EMBL" id="TPG55547.1"/>
    </source>
</evidence>
<evidence type="ECO:0000256" key="4">
    <source>
        <dbReference type="ARBA" id="ARBA00023136"/>
    </source>
</evidence>
<dbReference type="NCBIfam" id="TIGR00945">
    <property type="entry name" value="tatC"/>
    <property type="match status" value="1"/>
</dbReference>
<comment type="function">
    <text evidence="5">Part of the twin-arginine translocation (Tat) system that transports large folded proteins containing a characteristic twin-arginine motif in their signal peptide across membranes. Together with TatB, TatC is part of a receptor directly interacting with Tat signal peptides.</text>
</comment>
<comment type="similarity">
    <text evidence="5">Belongs to the TatC family.</text>
</comment>
<feature type="transmembrane region" description="Helical" evidence="5">
    <location>
        <begin position="199"/>
        <end position="216"/>
    </location>
</feature>
<name>A0A502G0U9_9PROT</name>
<evidence type="ECO:0000256" key="5">
    <source>
        <dbReference type="HAMAP-Rule" id="MF_00902"/>
    </source>
</evidence>
<keyword evidence="5" id="KW-0653">Protein transport</keyword>
<dbReference type="EMBL" id="RCZP01000013">
    <property type="protein sequence ID" value="TPG55547.1"/>
    <property type="molecule type" value="Genomic_DNA"/>
</dbReference>
<feature type="transmembrane region" description="Helical" evidence="5">
    <location>
        <begin position="161"/>
        <end position="187"/>
    </location>
</feature>
<dbReference type="GO" id="GO:0043953">
    <property type="term" value="P:protein transport by the Tat complex"/>
    <property type="evidence" value="ECO:0007669"/>
    <property type="project" value="UniProtKB-UniRule"/>
</dbReference>
<keyword evidence="5" id="KW-1003">Cell membrane</keyword>
<evidence type="ECO:0000256" key="1">
    <source>
        <dbReference type="ARBA" id="ARBA00004141"/>
    </source>
</evidence>
<organism evidence="6 7">
    <name type="scientific">Muricoccus nepalensis</name>
    <dbReference type="NCBI Taxonomy" id="1854500"/>
    <lineage>
        <taxon>Bacteria</taxon>
        <taxon>Pseudomonadati</taxon>
        <taxon>Pseudomonadota</taxon>
        <taxon>Alphaproteobacteria</taxon>
        <taxon>Acetobacterales</taxon>
        <taxon>Roseomonadaceae</taxon>
        <taxon>Muricoccus</taxon>
    </lineage>
</organism>
<protein>
    <recommendedName>
        <fullName evidence="5">Sec-independent protein translocase protein TatC</fullName>
    </recommendedName>
</protein>
<dbReference type="OrthoDB" id="9777044at2"/>
<dbReference type="HAMAP" id="MF_00902">
    <property type="entry name" value="TatC"/>
    <property type="match status" value="1"/>
</dbReference>
<feature type="transmembrane region" description="Helical" evidence="5">
    <location>
        <begin position="105"/>
        <end position="127"/>
    </location>
</feature>
<comment type="subcellular location">
    <subcellularLocation>
        <location evidence="5">Cell membrane</location>
        <topology evidence="5">Multi-pass membrane protein</topology>
    </subcellularLocation>
    <subcellularLocation>
        <location evidence="1">Membrane</location>
        <topology evidence="1">Multi-pass membrane protein</topology>
    </subcellularLocation>
</comment>
<dbReference type="Pfam" id="PF00902">
    <property type="entry name" value="TatC"/>
    <property type="match status" value="1"/>
</dbReference>
<keyword evidence="4 5" id="KW-0472">Membrane</keyword>
<keyword evidence="5" id="KW-0813">Transport</keyword>
<evidence type="ECO:0000256" key="2">
    <source>
        <dbReference type="ARBA" id="ARBA00022692"/>
    </source>
</evidence>
<keyword evidence="5" id="KW-0811">Translocation</keyword>
<feature type="transmembrane region" description="Helical" evidence="5">
    <location>
        <begin position="72"/>
        <end position="93"/>
    </location>
</feature>
<keyword evidence="7" id="KW-1185">Reference proteome</keyword>
<dbReference type="InterPro" id="IPR002033">
    <property type="entry name" value="TatC"/>
</dbReference>
<dbReference type="Proteomes" id="UP000317078">
    <property type="component" value="Unassembled WGS sequence"/>
</dbReference>
<accession>A0A502G0U9</accession>
<comment type="caution">
    <text evidence="6">The sequence shown here is derived from an EMBL/GenBank/DDBJ whole genome shotgun (WGS) entry which is preliminary data.</text>
</comment>
<dbReference type="AlphaFoldDB" id="A0A502G0U9"/>
<dbReference type="PANTHER" id="PTHR30371">
    <property type="entry name" value="SEC-INDEPENDENT PROTEIN TRANSLOCASE PROTEIN TATC"/>
    <property type="match status" value="1"/>
</dbReference>
<comment type="caution">
    <text evidence="5">Lacks conserved residue(s) required for the propagation of feature annotation.</text>
</comment>
<sequence length="249" mass="27677">MPLIDHLLELRTRLLWSIGAFGIAFALCYYFSTAIYGFLARPLAEILMQQGGGERRMIFTALYEAFFTYLKVAFFGAVFFSFPMWATQLWLFIAPGLYKSEKKVITPFLVASPVLFVMGAALAYYFIFPLAWKFFISFETPTGGGGLPVQLEAKVSEYLSLVMHMILAFGVAFQMPVAITLMARVGIVSVEQLRRGRRYAIVGMFVVAAVLTPPDIISQVGLAVPLLALYELSILAAVWMTPKPTPPTV</sequence>
<dbReference type="PRINTS" id="PR01840">
    <property type="entry name" value="TATCFAMILY"/>
</dbReference>
<dbReference type="GO" id="GO:0033281">
    <property type="term" value="C:TAT protein transport complex"/>
    <property type="evidence" value="ECO:0007669"/>
    <property type="project" value="UniProtKB-UniRule"/>
</dbReference>
<dbReference type="GO" id="GO:0009977">
    <property type="term" value="F:proton motive force dependent protein transmembrane transporter activity"/>
    <property type="evidence" value="ECO:0007669"/>
    <property type="project" value="TreeGrafter"/>
</dbReference>
<gene>
    <name evidence="5 6" type="primary">tatC</name>
    <name evidence="6" type="ORF">EAH89_14890</name>
</gene>
<comment type="subunit">
    <text evidence="5">The Tat system comprises two distinct complexes: a TatABC complex, containing multiple copies of TatA, TatB and TatC subunits, and a separate TatA complex, containing only TatA subunits. Substrates initially bind to the TatABC complex, which probably triggers association of the separate TatA complex to form the active translocon.</text>
</comment>
<proteinExistence type="inferred from homology"/>
<dbReference type="GO" id="GO:0065002">
    <property type="term" value="P:intracellular protein transmembrane transport"/>
    <property type="evidence" value="ECO:0007669"/>
    <property type="project" value="TreeGrafter"/>
</dbReference>
<keyword evidence="2 5" id="KW-0812">Transmembrane</keyword>
<feature type="transmembrane region" description="Helical" evidence="5">
    <location>
        <begin position="14"/>
        <end position="39"/>
    </location>
</feature>
<reference evidence="6 7" key="1">
    <citation type="journal article" date="2019" name="Environ. Microbiol.">
        <title>Species interactions and distinct microbial communities in high Arctic permafrost affected cryosols are associated with the CH4 and CO2 gas fluxes.</title>
        <authorList>
            <person name="Altshuler I."/>
            <person name="Hamel J."/>
            <person name="Turney S."/>
            <person name="Magnuson E."/>
            <person name="Levesque R."/>
            <person name="Greer C."/>
            <person name="Whyte L.G."/>
        </authorList>
    </citation>
    <scope>NUCLEOTIDE SEQUENCE [LARGE SCALE GENOMIC DNA]</scope>
    <source>
        <strain evidence="6 7">S9.3B</strain>
    </source>
</reference>
<evidence type="ECO:0000256" key="3">
    <source>
        <dbReference type="ARBA" id="ARBA00022989"/>
    </source>
</evidence>
<evidence type="ECO:0000313" key="7">
    <source>
        <dbReference type="Proteomes" id="UP000317078"/>
    </source>
</evidence>
<dbReference type="PANTHER" id="PTHR30371:SF0">
    <property type="entry name" value="SEC-INDEPENDENT PROTEIN TRANSLOCASE PROTEIN TATC, CHLOROPLASTIC-RELATED"/>
    <property type="match status" value="1"/>
</dbReference>